<dbReference type="Pfam" id="PF01863">
    <property type="entry name" value="YgjP-like"/>
    <property type="match status" value="1"/>
</dbReference>
<dbReference type="InterPro" id="IPR053136">
    <property type="entry name" value="UTP_pyrophosphatase-like"/>
</dbReference>
<dbReference type="EMBL" id="MW000468">
    <property type="protein sequence ID" value="QOL00389.1"/>
    <property type="molecule type" value="Genomic_DNA"/>
</dbReference>
<dbReference type="Gene3D" id="3.30.2010.10">
    <property type="entry name" value="Metalloproteases ('zincins'), catalytic domain"/>
    <property type="match status" value="1"/>
</dbReference>
<dbReference type="InterPro" id="IPR002725">
    <property type="entry name" value="YgjP-like_metallopeptidase"/>
</dbReference>
<evidence type="ECO:0000313" key="2">
    <source>
        <dbReference type="EMBL" id="QOL00389.1"/>
    </source>
</evidence>
<dbReference type="AlphaFoldDB" id="A0A7L9QBV3"/>
<accession>A0A7L9QBV3</accession>
<protein>
    <recommendedName>
        <fullName evidence="1">YgjP-like metallopeptidase domain-containing protein</fullName>
    </recommendedName>
</protein>
<organism evidence="2">
    <name type="scientific">uncultured organism</name>
    <dbReference type="NCBI Taxonomy" id="155900"/>
    <lineage>
        <taxon>unclassified sequences</taxon>
        <taxon>environmental samples</taxon>
    </lineage>
</organism>
<reference evidence="2" key="1">
    <citation type="submission" date="2020-09" db="EMBL/GenBank/DDBJ databases">
        <title>A new high-throughput screening method to detect antimicrobial volatiles from metagenomic clone libraries.</title>
        <authorList>
            <person name="Stocker F."/>
            <person name="Obermeier M."/>
            <person name="Resch K."/>
            <person name="Berg G."/>
            <person name="Mueller Bogota C.A."/>
        </authorList>
    </citation>
    <scope>NUCLEOTIDE SEQUENCE</scope>
</reference>
<dbReference type="PANTHER" id="PTHR30399:SF1">
    <property type="entry name" value="UTP PYROPHOSPHATASE"/>
    <property type="match status" value="1"/>
</dbReference>
<dbReference type="PANTHER" id="PTHR30399">
    <property type="entry name" value="UNCHARACTERIZED PROTEIN YGJP"/>
    <property type="match status" value="1"/>
</dbReference>
<evidence type="ECO:0000259" key="1">
    <source>
        <dbReference type="Pfam" id="PF01863"/>
    </source>
</evidence>
<dbReference type="CDD" id="cd07344">
    <property type="entry name" value="M48_yhfN_like"/>
    <property type="match status" value="1"/>
</dbReference>
<proteinExistence type="predicted"/>
<feature type="domain" description="YgjP-like metallopeptidase" evidence="1">
    <location>
        <begin position="14"/>
        <end position="140"/>
    </location>
</feature>
<name>A0A7L9QBV3_9ZZZZ</name>
<sequence>MPHRIKGDSTRLRGVVAKRDGVVIVPGGAEHLPRRLADFLKAEARREIGQRAAAKSAELGRPIAAVTLRDTRTRWGSCNAKGRIAFSWRLILAPEFVLDYVVAHEVAHLAELNHGPRFWKLCAGLTNSDIKTARAWLKRHGGELHAYG</sequence>